<dbReference type="EMBL" id="CP024608">
    <property type="protein sequence ID" value="ATQ76798.1"/>
    <property type="molecule type" value="Genomic_DNA"/>
</dbReference>
<name>A0A2D2DP88_9BURK</name>
<evidence type="ECO:0000256" key="1">
    <source>
        <dbReference type="SAM" id="MobiDB-lite"/>
    </source>
</evidence>
<gene>
    <name evidence="3" type="ORF">CR152_21465</name>
</gene>
<protein>
    <recommendedName>
        <fullName evidence="2">Uncharacterized protein TP-0789 domain-containing protein</fullName>
    </recommendedName>
</protein>
<dbReference type="InterPro" id="IPR033399">
    <property type="entry name" value="TP_0789-like"/>
</dbReference>
<evidence type="ECO:0000313" key="3">
    <source>
        <dbReference type="EMBL" id="ATQ76798.1"/>
    </source>
</evidence>
<reference evidence="3" key="1">
    <citation type="submission" date="2017-10" db="EMBL/GenBank/DDBJ databases">
        <title>Massilia psychrophilum sp. nov., a novel purple-pigmented bacterium isolated from Tianshan glacier, Xinjiang Municipality, China.</title>
        <authorList>
            <person name="Wang H."/>
        </authorList>
    </citation>
    <scope>NUCLEOTIDE SEQUENCE [LARGE SCALE GENOMIC DNA]</scope>
    <source>
        <strain evidence="3">B2</strain>
    </source>
</reference>
<dbReference type="Gene3D" id="2.50.20.10">
    <property type="entry name" value="Lipoprotein localisation LolA/LolB/LppX"/>
    <property type="match status" value="1"/>
</dbReference>
<dbReference type="Proteomes" id="UP000229897">
    <property type="component" value="Chromosome"/>
</dbReference>
<organism evidence="3 4">
    <name type="scientific">Massilia violaceinigra</name>
    <dbReference type="NCBI Taxonomy" id="2045208"/>
    <lineage>
        <taxon>Bacteria</taxon>
        <taxon>Pseudomonadati</taxon>
        <taxon>Pseudomonadota</taxon>
        <taxon>Betaproteobacteria</taxon>
        <taxon>Burkholderiales</taxon>
        <taxon>Oxalobacteraceae</taxon>
        <taxon>Telluria group</taxon>
        <taxon>Massilia</taxon>
    </lineage>
</organism>
<dbReference type="CDD" id="cd16329">
    <property type="entry name" value="LolA_like"/>
    <property type="match status" value="1"/>
</dbReference>
<keyword evidence="4" id="KW-1185">Reference proteome</keyword>
<feature type="region of interest" description="Disordered" evidence="1">
    <location>
        <begin position="1"/>
        <end position="26"/>
    </location>
</feature>
<feature type="domain" description="Uncharacterized protein TP-0789" evidence="2">
    <location>
        <begin position="123"/>
        <end position="312"/>
    </location>
</feature>
<evidence type="ECO:0000259" key="2">
    <source>
        <dbReference type="Pfam" id="PF17131"/>
    </source>
</evidence>
<dbReference type="Pfam" id="PF17131">
    <property type="entry name" value="LolA_like"/>
    <property type="match status" value="1"/>
</dbReference>
<accession>A0A2D2DP88</accession>
<dbReference type="KEGG" id="mass:CR152_21465"/>
<dbReference type="AlphaFoldDB" id="A0A2D2DP88"/>
<proteinExistence type="predicted"/>
<sequence length="330" mass="37358">MPQRPHSSHLSWRPPAPTDHTDPSIPNQEDCMKFIKKNLPVILLAAAIVPLAPVMAATAESADAIMAKVDHATRTAYSTQLASVKITTCKYMLVGGNVKCSEKPRVVVAENIKKGAVVDGKYNDKSLLIVREPISDKGTSLLVYEYGERNRDNDNWLYLPALGKVNRVIASDDDAGSVFGSEFSVETTENPEARKIYEYTYKILEETNYQNRLAWVIEMMPTEEKGRKTSYGKVISWIDKETHLPLKEDLYRNGKIHKQRTQTDIKNIDGVNVMLKVVINNRSSSRVSQMDYMAMRHNTEVPDDFLSQRGLTDFAFRERSLAEYRARLAK</sequence>
<evidence type="ECO:0000313" key="4">
    <source>
        <dbReference type="Proteomes" id="UP000229897"/>
    </source>
</evidence>